<keyword evidence="7 9" id="KW-0648">Protein biosynthesis</keyword>
<evidence type="ECO:0000256" key="8">
    <source>
        <dbReference type="ARBA" id="ARBA00023146"/>
    </source>
</evidence>
<organism evidence="13 14">
    <name type="scientific">Candidatus Gottesmanbacteria bacterium RBG_13_45_10</name>
    <dbReference type="NCBI Taxonomy" id="1798370"/>
    <lineage>
        <taxon>Bacteria</taxon>
        <taxon>Candidatus Gottesmaniibacteriota</taxon>
    </lineage>
</organism>
<dbReference type="AlphaFoldDB" id="A0A1F5ZGR0"/>
<evidence type="ECO:0000256" key="5">
    <source>
        <dbReference type="ARBA" id="ARBA00022833"/>
    </source>
</evidence>
<feature type="short sequence motif" description="'HIGH' region" evidence="9">
    <location>
        <begin position="29"/>
        <end position="39"/>
    </location>
</feature>
<feature type="domain" description="tRNA synthetases class I catalytic" evidence="12">
    <location>
        <begin position="14"/>
        <end position="345"/>
    </location>
</feature>
<comment type="similarity">
    <text evidence="9">Belongs to the class-I aminoacyl-tRNA synthetase family.</text>
</comment>
<evidence type="ECO:0000256" key="9">
    <source>
        <dbReference type="HAMAP-Rule" id="MF_00041"/>
    </source>
</evidence>
<evidence type="ECO:0000256" key="10">
    <source>
        <dbReference type="SAM" id="Coils"/>
    </source>
</evidence>
<comment type="subcellular location">
    <subcellularLocation>
        <location evidence="9">Cytoplasm</location>
    </subcellularLocation>
</comment>
<feature type="region of interest" description="Disordered" evidence="11">
    <location>
        <begin position="203"/>
        <end position="226"/>
    </location>
</feature>
<keyword evidence="8 9" id="KW-0030">Aminoacyl-tRNA synthetase</keyword>
<evidence type="ECO:0000256" key="7">
    <source>
        <dbReference type="ARBA" id="ARBA00022917"/>
    </source>
</evidence>
<keyword evidence="6 9" id="KW-0067">ATP-binding</keyword>
<evidence type="ECO:0000256" key="2">
    <source>
        <dbReference type="ARBA" id="ARBA00022598"/>
    </source>
</evidence>
<dbReference type="PANTHER" id="PTHR10890">
    <property type="entry name" value="CYSTEINYL-TRNA SYNTHETASE"/>
    <property type="match status" value="1"/>
</dbReference>
<dbReference type="GO" id="GO:0008270">
    <property type="term" value="F:zinc ion binding"/>
    <property type="evidence" value="ECO:0007669"/>
    <property type="project" value="UniProtKB-UniRule"/>
</dbReference>
<dbReference type="GO" id="GO:0006423">
    <property type="term" value="P:cysteinyl-tRNA aminoacylation"/>
    <property type="evidence" value="ECO:0007669"/>
    <property type="project" value="UniProtKB-UniRule"/>
</dbReference>
<dbReference type="InterPro" id="IPR032678">
    <property type="entry name" value="tRNA-synt_1_cat_dom"/>
</dbReference>
<dbReference type="CDD" id="cd00672">
    <property type="entry name" value="CysRS_core"/>
    <property type="match status" value="1"/>
</dbReference>
<feature type="short sequence motif" description="'KMSKS' region" evidence="9">
    <location>
        <begin position="297"/>
        <end position="301"/>
    </location>
</feature>
<feature type="binding site" evidence="9">
    <location>
        <position position="300"/>
    </location>
    <ligand>
        <name>ATP</name>
        <dbReference type="ChEBI" id="CHEBI:30616"/>
    </ligand>
</feature>
<keyword evidence="3 9" id="KW-0479">Metal-binding</keyword>
<evidence type="ECO:0000256" key="6">
    <source>
        <dbReference type="ARBA" id="ARBA00022840"/>
    </source>
</evidence>
<evidence type="ECO:0000313" key="14">
    <source>
        <dbReference type="Proteomes" id="UP000177268"/>
    </source>
</evidence>
<protein>
    <recommendedName>
        <fullName evidence="9">Cysteine--tRNA ligase</fullName>
        <ecNumber evidence="9">6.1.1.16</ecNumber>
    </recommendedName>
    <alternativeName>
        <fullName evidence="9">Cysteinyl-tRNA synthetase</fullName>
        <shortName evidence="9">CysRS</shortName>
    </alternativeName>
</protein>
<keyword evidence="4 9" id="KW-0547">Nucleotide-binding</keyword>
<dbReference type="Proteomes" id="UP000177268">
    <property type="component" value="Unassembled WGS sequence"/>
</dbReference>
<evidence type="ECO:0000256" key="4">
    <source>
        <dbReference type="ARBA" id="ARBA00022741"/>
    </source>
</evidence>
<dbReference type="STRING" id="1798370.A2Z00_02615"/>
<dbReference type="SUPFAM" id="SSF47323">
    <property type="entry name" value="Anticodon-binding domain of a subclass of class I aminoacyl-tRNA synthetases"/>
    <property type="match status" value="1"/>
</dbReference>
<feature type="binding site" evidence="9">
    <location>
        <position position="27"/>
    </location>
    <ligand>
        <name>Zn(2+)</name>
        <dbReference type="ChEBI" id="CHEBI:29105"/>
    </ligand>
</feature>
<dbReference type="GO" id="GO:0005829">
    <property type="term" value="C:cytosol"/>
    <property type="evidence" value="ECO:0007669"/>
    <property type="project" value="TreeGrafter"/>
</dbReference>
<comment type="cofactor">
    <cofactor evidence="9">
        <name>Zn(2+)</name>
        <dbReference type="ChEBI" id="CHEBI:29105"/>
    </cofactor>
    <text evidence="9">Binds 1 zinc ion per subunit.</text>
</comment>
<dbReference type="GO" id="GO:0004817">
    <property type="term" value="F:cysteine-tRNA ligase activity"/>
    <property type="evidence" value="ECO:0007669"/>
    <property type="project" value="UniProtKB-UniRule"/>
</dbReference>
<dbReference type="SUPFAM" id="SSF52374">
    <property type="entry name" value="Nucleotidylyl transferase"/>
    <property type="match status" value="1"/>
</dbReference>
<dbReference type="InterPro" id="IPR015803">
    <property type="entry name" value="Cys-tRNA-ligase"/>
</dbReference>
<keyword evidence="2 9" id="KW-0436">Ligase</keyword>
<evidence type="ECO:0000256" key="3">
    <source>
        <dbReference type="ARBA" id="ARBA00022723"/>
    </source>
</evidence>
<proteinExistence type="inferred from homology"/>
<dbReference type="Gene3D" id="1.20.120.1910">
    <property type="entry name" value="Cysteine-tRNA ligase, C-terminal anti-codon recognition domain"/>
    <property type="match status" value="1"/>
</dbReference>
<feature type="binding site" evidence="9">
    <location>
        <position position="238"/>
    </location>
    <ligand>
        <name>Zn(2+)</name>
        <dbReference type="ChEBI" id="CHEBI:29105"/>
    </ligand>
</feature>
<comment type="subunit">
    <text evidence="1 9">Monomer.</text>
</comment>
<dbReference type="HAMAP" id="MF_00041">
    <property type="entry name" value="Cys_tRNA_synth"/>
    <property type="match status" value="1"/>
</dbReference>
<comment type="caution">
    <text evidence="13">The sequence shown here is derived from an EMBL/GenBank/DDBJ whole genome shotgun (WGS) entry which is preliminary data.</text>
</comment>
<keyword evidence="9" id="KW-0963">Cytoplasm</keyword>
<dbReference type="NCBIfam" id="TIGR00435">
    <property type="entry name" value="cysS"/>
    <property type="match status" value="1"/>
</dbReference>
<dbReference type="Gene3D" id="3.40.50.620">
    <property type="entry name" value="HUPs"/>
    <property type="match status" value="1"/>
</dbReference>
<keyword evidence="10" id="KW-0175">Coiled coil</keyword>
<dbReference type="EC" id="6.1.1.16" evidence="9"/>
<feature type="binding site" evidence="9">
    <location>
        <position position="264"/>
    </location>
    <ligand>
        <name>Zn(2+)</name>
        <dbReference type="ChEBI" id="CHEBI:29105"/>
    </ligand>
</feature>
<dbReference type="Pfam" id="PF01406">
    <property type="entry name" value="tRNA-synt_1e"/>
    <property type="match status" value="1"/>
</dbReference>
<dbReference type="PANTHER" id="PTHR10890:SF3">
    <property type="entry name" value="CYSTEINE--TRNA LIGASE, CYTOPLASMIC"/>
    <property type="match status" value="1"/>
</dbReference>
<dbReference type="GO" id="GO:0005524">
    <property type="term" value="F:ATP binding"/>
    <property type="evidence" value="ECO:0007669"/>
    <property type="project" value="UniProtKB-UniRule"/>
</dbReference>
<dbReference type="PRINTS" id="PR00983">
    <property type="entry name" value="TRNASYNTHCYS"/>
</dbReference>
<reference evidence="13 14" key="1">
    <citation type="journal article" date="2016" name="Nat. Commun.">
        <title>Thousands of microbial genomes shed light on interconnected biogeochemical processes in an aquifer system.</title>
        <authorList>
            <person name="Anantharaman K."/>
            <person name="Brown C.T."/>
            <person name="Hug L.A."/>
            <person name="Sharon I."/>
            <person name="Castelle C.J."/>
            <person name="Probst A.J."/>
            <person name="Thomas B.C."/>
            <person name="Singh A."/>
            <person name="Wilkins M.J."/>
            <person name="Karaoz U."/>
            <person name="Brodie E.L."/>
            <person name="Williams K.H."/>
            <person name="Hubbard S.S."/>
            <person name="Banfield J.F."/>
        </authorList>
    </citation>
    <scope>NUCLEOTIDE SEQUENCE [LARGE SCALE GENOMIC DNA]</scope>
</reference>
<feature type="coiled-coil region" evidence="10">
    <location>
        <begin position="435"/>
        <end position="462"/>
    </location>
</feature>
<evidence type="ECO:0000259" key="12">
    <source>
        <dbReference type="Pfam" id="PF01406"/>
    </source>
</evidence>
<gene>
    <name evidence="9" type="primary">cysS</name>
    <name evidence="13" type="ORF">A2Z00_02615</name>
</gene>
<feature type="binding site" evidence="9">
    <location>
        <position position="268"/>
    </location>
    <ligand>
        <name>Zn(2+)</name>
        <dbReference type="ChEBI" id="CHEBI:29105"/>
    </ligand>
</feature>
<keyword evidence="5 9" id="KW-0862">Zinc</keyword>
<name>A0A1F5ZGR0_9BACT</name>
<dbReference type="InterPro" id="IPR009080">
    <property type="entry name" value="tRNAsynth_Ia_anticodon-bd"/>
</dbReference>
<sequence length="481" mass="54513">MKLYNTLTKKVEEFVPRDKNAVTLYCCGPTVYDYAHIGNFRTYTMTDFLVRTLKYLGYPVKFAMNITDVGHLVSDADSGEDKMEKGAKREGKTAWDIAKFYTEEFIKDSGKLNLLPPDERPHATDYIKEQIAMVQTLLDKDYAYTIDDGIYFDTSKFKSYGQLTGQNIEELKAGARVEPNPQKKNPTDFALWKFSYPKGRSFDSAQDASRRDMEWDSPWPVPGRQGKGKGFPGWHIECSAMSTSVLKTDQLDIHTGGADLIPVHHTNEIAQSEAATGKSPFVRFWVHGQFIMVDGEKMAKSKGNFYKLSDIEAKGYDPLALRYFYMTAHYRAFLNFTWEGLTAAQKALGDLQEKVGSWEDSDDALSARAKAYQLEFTDALKADLNMPQALAVVWEVVKSDLAEDQKRALVVDFNRVLGLGLDRVKAQELTVPLEITELVKKREALRKEKKFSEADAVRKEIENKGYLLEDTPGGIRVRKTK</sequence>
<accession>A0A1F5ZGR0</accession>
<evidence type="ECO:0000313" key="13">
    <source>
        <dbReference type="EMBL" id="OGG11504.1"/>
    </source>
</evidence>
<evidence type="ECO:0000256" key="1">
    <source>
        <dbReference type="ARBA" id="ARBA00011245"/>
    </source>
</evidence>
<comment type="catalytic activity">
    <reaction evidence="9">
        <text>tRNA(Cys) + L-cysteine + ATP = L-cysteinyl-tRNA(Cys) + AMP + diphosphate</text>
        <dbReference type="Rhea" id="RHEA:17773"/>
        <dbReference type="Rhea" id="RHEA-COMP:9661"/>
        <dbReference type="Rhea" id="RHEA-COMP:9679"/>
        <dbReference type="ChEBI" id="CHEBI:30616"/>
        <dbReference type="ChEBI" id="CHEBI:33019"/>
        <dbReference type="ChEBI" id="CHEBI:35235"/>
        <dbReference type="ChEBI" id="CHEBI:78442"/>
        <dbReference type="ChEBI" id="CHEBI:78517"/>
        <dbReference type="ChEBI" id="CHEBI:456215"/>
        <dbReference type="EC" id="6.1.1.16"/>
    </reaction>
</comment>
<dbReference type="EMBL" id="MFIZ01000025">
    <property type="protein sequence ID" value="OGG11504.1"/>
    <property type="molecule type" value="Genomic_DNA"/>
</dbReference>
<dbReference type="InterPro" id="IPR014729">
    <property type="entry name" value="Rossmann-like_a/b/a_fold"/>
</dbReference>
<evidence type="ECO:0000256" key="11">
    <source>
        <dbReference type="SAM" id="MobiDB-lite"/>
    </source>
</evidence>
<dbReference type="InterPro" id="IPR024909">
    <property type="entry name" value="Cys-tRNA/MSH_ligase"/>
</dbReference>